<evidence type="ECO:0000259" key="13">
    <source>
        <dbReference type="SMART" id="SM01011"/>
    </source>
</evidence>
<dbReference type="PANTHER" id="PTHR43226">
    <property type="entry name" value="XAA-PRO AMINOPEPTIDASE 3"/>
    <property type="match status" value="1"/>
</dbReference>
<comment type="catalytic activity">
    <reaction evidence="1">
        <text>Release of any N-terminal amino acid, including proline, that is linked to proline, even from a dipeptide or tripeptide.</text>
        <dbReference type="EC" id="3.4.11.9"/>
    </reaction>
</comment>
<reference evidence="14 15" key="1">
    <citation type="submission" date="2019-09" db="EMBL/GenBank/DDBJ databases">
        <title>Wenzhouxiangella sp. Genome sequencing and assembly.</title>
        <authorList>
            <person name="Zhang R."/>
        </authorList>
    </citation>
    <scope>NUCLEOTIDE SEQUENCE [LARGE SCALE GENOMIC DNA]</scope>
    <source>
        <strain evidence="14 15">W260</strain>
    </source>
</reference>
<gene>
    <name evidence="14" type="ORF">F3N42_10550</name>
</gene>
<dbReference type="Proteomes" id="UP000325372">
    <property type="component" value="Unassembled WGS sequence"/>
</dbReference>
<dbReference type="InterPro" id="IPR029149">
    <property type="entry name" value="Creatin/AminoP/Spt16_N"/>
</dbReference>
<keyword evidence="9" id="KW-0464">Manganese</keyword>
<dbReference type="Pfam" id="PF05195">
    <property type="entry name" value="AMP_N"/>
    <property type="match status" value="1"/>
</dbReference>
<sequence>MIKAEEYARRRRQLMRTVGEGAVVILRAAPERVRNHDVLYPYRQDSDFLYLTGFKEPDAMLVLVTEASGGRSILFCREKDPVKEMWDGAMIGLEAAVSEYGMDEAWPIGEVERRLPDLLHDRVRIVHDLGRDPAFDTQLIGWLNAFRGKPRRSFHAPDEIVELGHLLHDMRLYKSRGELSAMRRAARVSAEAHVLAMQACEPGLNEADIHATLVQHFMREHCDVAYSPIVGGGANACVLHYITNNAPLADGDLLLIDAGAEYDGYAADITRTFPVNGRFSEPQRQLYELVLAAQAAAIDRVRPGSQWEDIHEAAVSVLTDGLLALGILEGEREDALEQGLVDNYYVHKTGHWLGLDVHDAGDYQVDGHSRELEPGMVLTIEPGLYIRADDTRVDERWRGIGIRIEDDVVVTRDEPEILTRHVPKAIADIEALMGA</sequence>
<evidence type="ECO:0000256" key="2">
    <source>
        <dbReference type="ARBA" id="ARBA00001936"/>
    </source>
</evidence>
<keyword evidence="15" id="KW-1185">Reference proteome</keyword>
<keyword evidence="8" id="KW-0482">Metalloprotease</keyword>
<dbReference type="InterPro" id="IPR000994">
    <property type="entry name" value="Pept_M24"/>
</dbReference>
<evidence type="ECO:0000256" key="11">
    <source>
        <dbReference type="ARBA" id="ARBA00075356"/>
    </source>
</evidence>
<dbReference type="SMART" id="SM01011">
    <property type="entry name" value="AMP_N"/>
    <property type="match status" value="1"/>
</dbReference>
<dbReference type="Gene3D" id="3.40.350.10">
    <property type="entry name" value="Creatinase/prolidase N-terminal domain"/>
    <property type="match status" value="1"/>
</dbReference>
<dbReference type="CDD" id="cd01087">
    <property type="entry name" value="Prolidase"/>
    <property type="match status" value="1"/>
</dbReference>
<dbReference type="GO" id="GO:0005829">
    <property type="term" value="C:cytosol"/>
    <property type="evidence" value="ECO:0007669"/>
    <property type="project" value="TreeGrafter"/>
</dbReference>
<name>A0A5N0T8I9_9GAMM</name>
<dbReference type="EMBL" id="VYXP01000006">
    <property type="protein sequence ID" value="KAA9130804.1"/>
    <property type="molecule type" value="Genomic_DNA"/>
</dbReference>
<dbReference type="SUPFAM" id="SSF53092">
    <property type="entry name" value="Creatinase/prolidase N-terminal domain"/>
    <property type="match status" value="1"/>
</dbReference>
<evidence type="ECO:0000256" key="12">
    <source>
        <dbReference type="ARBA" id="ARBA00081411"/>
    </source>
</evidence>
<evidence type="ECO:0000256" key="9">
    <source>
        <dbReference type="ARBA" id="ARBA00023211"/>
    </source>
</evidence>
<dbReference type="InterPro" id="IPR052433">
    <property type="entry name" value="X-Pro_dipept-like"/>
</dbReference>
<evidence type="ECO:0000256" key="5">
    <source>
        <dbReference type="ARBA" id="ARBA00022670"/>
    </source>
</evidence>
<dbReference type="AlphaFoldDB" id="A0A5N0T8I9"/>
<dbReference type="PRINTS" id="PR00599">
    <property type="entry name" value="MAPEPTIDASE"/>
</dbReference>
<dbReference type="InterPro" id="IPR036005">
    <property type="entry name" value="Creatinase/aminopeptidase-like"/>
</dbReference>
<feature type="domain" description="Aminopeptidase P N-terminal" evidence="13">
    <location>
        <begin position="2"/>
        <end position="136"/>
    </location>
</feature>
<organism evidence="14 15">
    <name type="scientific">Marinihelvus fidelis</name>
    <dbReference type="NCBI Taxonomy" id="2613842"/>
    <lineage>
        <taxon>Bacteria</taxon>
        <taxon>Pseudomonadati</taxon>
        <taxon>Pseudomonadota</taxon>
        <taxon>Gammaproteobacteria</taxon>
        <taxon>Chromatiales</taxon>
        <taxon>Wenzhouxiangellaceae</taxon>
        <taxon>Marinihelvus</taxon>
    </lineage>
</organism>
<proteinExistence type="inferred from homology"/>
<dbReference type="InterPro" id="IPR007865">
    <property type="entry name" value="Aminopep_P_N"/>
</dbReference>
<keyword evidence="7" id="KW-0378">Hydrolase</keyword>
<dbReference type="PANTHER" id="PTHR43226:SF4">
    <property type="entry name" value="XAA-PRO AMINOPEPTIDASE 3"/>
    <property type="match status" value="1"/>
</dbReference>
<evidence type="ECO:0000256" key="6">
    <source>
        <dbReference type="ARBA" id="ARBA00022723"/>
    </source>
</evidence>
<dbReference type="SUPFAM" id="SSF55920">
    <property type="entry name" value="Creatinase/aminopeptidase"/>
    <property type="match status" value="1"/>
</dbReference>
<dbReference type="EC" id="3.4.11.9" evidence="4"/>
<dbReference type="GO" id="GO:0006508">
    <property type="term" value="P:proteolysis"/>
    <property type="evidence" value="ECO:0007669"/>
    <property type="project" value="UniProtKB-KW"/>
</dbReference>
<comment type="similarity">
    <text evidence="3">Belongs to the peptidase M24B family.</text>
</comment>
<accession>A0A5N0T8I9</accession>
<keyword evidence="5" id="KW-0645">Protease</keyword>
<keyword evidence="6" id="KW-0479">Metal-binding</keyword>
<evidence type="ECO:0000256" key="8">
    <source>
        <dbReference type="ARBA" id="ARBA00023049"/>
    </source>
</evidence>
<comment type="caution">
    <text evidence="14">The sequence shown here is derived from an EMBL/GenBank/DDBJ whole genome shotgun (WGS) entry which is preliminary data.</text>
</comment>
<dbReference type="Pfam" id="PF00557">
    <property type="entry name" value="Peptidase_M24"/>
    <property type="match status" value="1"/>
</dbReference>
<dbReference type="GO" id="GO:0030145">
    <property type="term" value="F:manganese ion binding"/>
    <property type="evidence" value="ECO:0007669"/>
    <property type="project" value="InterPro"/>
</dbReference>
<evidence type="ECO:0000256" key="1">
    <source>
        <dbReference type="ARBA" id="ARBA00001424"/>
    </source>
</evidence>
<evidence type="ECO:0000313" key="15">
    <source>
        <dbReference type="Proteomes" id="UP000325372"/>
    </source>
</evidence>
<dbReference type="InterPro" id="IPR001714">
    <property type="entry name" value="Pept_M24_MAP"/>
</dbReference>
<evidence type="ECO:0000256" key="7">
    <source>
        <dbReference type="ARBA" id="ARBA00022801"/>
    </source>
</evidence>
<evidence type="ECO:0000313" key="14">
    <source>
        <dbReference type="EMBL" id="KAA9130804.1"/>
    </source>
</evidence>
<comment type="cofactor">
    <cofactor evidence="2">
        <name>Mn(2+)</name>
        <dbReference type="ChEBI" id="CHEBI:29035"/>
    </cofactor>
</comment>
<evidence type="ECO:0000256" key="4">
    <source>
        <dbReference type="ARBA" id="ARBA00012574"/>
    </source>
</evidence>
<dbReference type="RefSeq" id="WP_150864441.1">
    <property type="nucleotide sequence ID" value="NZ_VYXP01000006.1"/>
</dbReference>
<evidence type="ECO:0000256" key="10">
    <source>
        <dbReference type="ARBA" id="ARBA00069363"/>
    </source>
</evidence>
<dbReference type="GO" id="GO:0070006">
    <property type="term" value="F:metalloaminopeptidase activity"/>
    <property type="evidence" value="ECO:0007669"/>
    <property type="project" value="InterPro"/>
</dbReference>
<protein>
    <recommendedName>
        <fullName evidence="10">Xaa-Pro aminopeptidase</fullName>
        <ecNumber evidence="4">3.4.11.9</ecNumber>
    </recommendedName>
    <alternativeName>
        <fullName evidence="11">Aminopeptidase P II</fullName>
    </alternativeName>
    <alternativeName>
        <fullName evidence="12">X-Pro aminopeptidase</fullName>
    </alternativeName>
</protein>
<dbReference type="Gene3D" id="3.90.230.10">
    <property type="entry name" value="Creatinase/methionine aminopeptidase superfamily"/>
    <property type="match status" value="1"/>
</dbReference>
<dbReference type="FunFam" id="3.90.230.10:FF:000002">
    <property type="entry name" value="Xaa-Pro aminopeptidase 3"/>
    <property type="match status" value="1"/>
</dbReference>
<evidence type="ECO:0000256" key="3">
    <source>
        <dbReference type="ARBA" id="ARBA00008766"/>
    </source>
</evidence>